<keyword evidence="3" id="KW-1185">Reference proteome</keyword>
<dbReference type="SUPFAM" id="SSF53092">
    <property type="entry name" value="Creatinase/prolidase N-terminal domain"/>
    <property type="match status" value="1"/>
</dbReference>
<gene>
    <name evidence="2" type="ORF">CA54_22600</name>
</gene>
<dbReference type="InterPro" id="IPR029149">
    <property type="entry name" value="Creatin/AminoP/Spt16_N"/>
</dbReference>
<dbReference type="EC" id="3.4.-.-" evidence="2"/>
<reference evidence="2 3" key="1">
    <citation type="submission" date="2019-02" db="EMBL/GenBank/DDBJ databases">
        <title>Deep-cultivation of Planctomycetes and their phenomic and genomic characterization uncovers novel biology.</title>
        <authorList>
            <person name="Wiegand S."/>
            <person name="Jogler M."/>
            <person name="Boedeker C."/>
            <person name="Pinto D."/>
            <person name="Vollmers J."/>
            <person name="Rivas-Marin E."/>
            <person name="Kohn T."/>
            <person name="Peeters S.H."/>
            <person name="Heuer A."/>
            <person name="Rast P."/>
            <person name="Oberbeckmann S."/>
            <person name="Bunk B."/>
            <person name="Jeske O."/>
            <person name="Meyerdierks A."/>
            <person name="Storesund J.E."/>
            <person name="Kallscheuer N."/>
            <person name="Luecker S."/>
            <person name="Lage O.M."/>
            <person name="Pohl T."/>
            <person name="Merkel B.J."/>
            <person name="Hornburger P."/>
            <person name="Mueller R.-W."/>
            <person name="Bruemmer F."/>
            <person name="Labrenz M."/>
            <person name="Spormann A.M."/>
            <person name="Op Den Camp H."/>
            <person name="Overmann J."/>
            <person name="Amann R."/>
            <person name="Jetten M.S.M."/>
            <person name="Mascher T."/>
            <person name="Medema M.H."/>
            <person name="Devos D.P."/>
            <person name="Kaster A.-K."/>
            <person name="Ovreas L."/>
            <person name="Rohde M."/>
            <person name="Galperin M.Y."/>
            <person name="Jogler C."/>
        </authorList>
    </citation>
    <scope>NUCLEOTIDE SEQUENCE [LARGE SCALE GENOMIC DNA]</scope>
    <source>
        <strain evidence="2 3">CA54</strain>
    </source>
</reference>
<dbReference type="Gene3D" id="3.40.350.10">
    <property type="entry name" value="Creatinase/prolidase N-terminal domain"/>
    <property type="match status" value="1"/>
</dbReference>
<evidence type="ECO:0000313" key="2">
    <source>
        <dbReference type="EMBL" id="TWU13425.1"/>
    </source>
</evidence>
<dbReference type="EMBL" id="SJPP01000001">
    <property type="protein sequence ID" value="TWU13425.1"/>
    <property type="molecule type" value="Genomic_DNA"/>
</dbReference>
<feature type="domain" description="Creatinase N-terminal" evidence="1">
    <location>
        <begin position="17"/>
        <end position="153"/>
    </location>
</feature>
<keyword evidence="2" id="KW-0378">Hydrolase</keyword>
<dbReference type="OrthoDB" id="9806388at2"/>
<evidence type="ECO:0000313" key="3">
    <source>
        <dbReference type="Proteomes" id="UP000320735"/>
    </source>
</evidence>
<accession>A0A5C6BN24</accession>
<dbReference type="InterPro" id="IPR000587">
    <property type="entry name" value="Creatinase_N"/>
</dbReference>
<dbReference type="InterPro" id="IPR050659">
    <property type="entry name" value="Peptidase_M24B"/>
</dbReference>
<dbReference type="GO" id="GO:0016787">
    <property type="term" value="F:hydrolase activity"/>
    <property type="evidence" value="ECO:0007669"/>
    <property type="project" value="UniProtKB-KW"/>
</dbReference>
<dbReference type="AlphaFoldDB" id="A0A5C6BN24"/>
<evidence type="ECO:0000259" key="1">
    <source>
        <dbReference type="Pfam" id="PF01321"/>
    </source>
</evidence>
<protein>
    <submittedName>
        <fullName evidence="2">Putative peptidase</fullName>
        <ecNumber evidence="2">3.4.-.-</ecNumber>
    </submittedName>
</protein>
<dbReference type="PANTHER" id="PTHR46112:SF2">
    <property type="entry name" value="XAA-PRO AMINOPEPTIDASE P-RELATED"/>
    <property type="match status" value="1"/>
</dbReference>
<name>A0A5C6BN24_9PLAN</name>
<comment type="caution">
    <text evidence="2">The sequence shown here is derived from an EMBL/GenBank/DDBJ whole genome shotgun (WGS) entry which is preliminary data.</text>
</comment>
<sequence length="172" mass="19725">MRQRDDLSFPMHEYARRMQALRQRMAERGLDAVLITTPENICYLTGFESQGHFSFCALIVPLEGEPIMVPRRMEDSGVQARTWVAISCPYEEVEDPIQKVRDTLRLYDLSDNRIGFEKDCWFFTAVQQERLFALSHETSFVDCAGIVEAGRLIKSDLEIEMIRSAARVAEAG</sequence>
<dbReference type="PANTHER" id="PTHR46112">
    <property type="entry name" value="AMINOPEPTIDASE"/>
    <property type="match status" value="1"/>
</dbReference>
<dbReference type="Pfam" id="PF01321">
    <property type="entry name" value="Creatinase_N"/>
    <property type="match status" value="1"/>
</dbReference>
<dbReference type="Proteomes" id="UP000320735">
    <property type="component" value="Unassembled WGS sequence"/>
</dbReference>
<proteinExistence type="predicted"/>
<organism evidence="2 3">
    <name type="scientific">Symmachiella macrocystis</name>
    <dbReference type="NCBI Taxonomy" id="2527985"/>
    <lineage>
        <taxon>Bacteria</taxon>
        <taxon>Pseudomonadati</taxon>
        <taxon>Planctomycetota</taxon>
        <taxon>Planctomycetia</taxon>
        <taxon>Planctomycetales</taxon>
        <taxon>Planctomycetaceae</taxon>
        <taxon>Symmachiella</taxon>
    </lineage>
</organism>